<feature type="region of interest" description="Disordered" evidence="1">
    <location>
        <begin position="1"/>
        <end position="24"/>
    </location>
</feature>
<sequence>MSAHRRASSAKVPSHRGSGTPFAVCQPPPTPLVLAPWGRVKWSWQRGGGRLWLNHVDFSAADLPTATAECPGGHRRPMRSPRRHILFSLDRQYNHSKPKEVMCPRSRPCLVRKQELDASSPAGAQRETGVAVGTMEGKTLTHLSVGPVTGQSTRRQTAATGGGKAHGAGAPSRGHQAPPADGPWEVSSGTAHHSRDELGGAQLEPASMQEVARRASRGDAIPAPRASRGPFCGRCSSGCFPRASSPRHPPTRSAFAACPGPGERPSGTAGSARASCARASGKAVTLYSWPREASGRNVLFVSLGSGDAPSSPPPAFLSPLGHRPDKCCWALWLQETGMDWFSQQFYLLAISEAPC</sequence>
<gene>
    <name evidence="2" type="ORF">J1605_004340</name>
</gene>
<organism evidence="2 3">
    <name type="scientific">Eschrichtius robustus</name>
    <name type="common">California gray whale</name>
    <name type="synonym">Eschrichtius gibbosus</name>
    <dbReference type="NCBI Taxonomy" id="9764"/>
    <lineage>
        <taxon>Eukaryota</taxon>
        <taxon>Metazoa</taxon>
        <taxon>Chordata</taxon>
        <taxon>Craniata</taxon>
        <taxon>Vertebrata</taxon>
        <taxon>Euteleostomi</taxon>
        <taxon>Mammalia</taxon>
        <taxon>Eutheria</taxon>
        <taxon>Laurasiatheria</taxon>
        <taxon>Artiodactyla</taxon>
        <taxon>Whippomorpha</taxon>
        <taxon>Cetacea</taxon>
        <taxon>Mysticeti</taxon>
        <taxon>Eschrichtiidae</taxon>
        <taxon>Eschrichtius</taxon>
    </lineage>
</organism>
<protein>
    <submittedName>
        <fullName evidence="2">Uncharacterized protein</fullName>
    </submittedName>
</protein>
<keyword evidence="3" id="KW-1185">Reference proteome</keyword>
<proteinExistence type="predicted"/>
<feature type="region of interest" description="Disordered" evidence="1">
    <location>
        <begin position="141"/>
        <end position="227"/>
    </location>
</feature>
<dbReference type="AlphaFoldDB" id="A0AB34HJB5"/>
<evidence type="ECO:0000256" key="1">
    <source>
        <dbReference type="SAM" id="MobiDB-lite"/>
    </source>
</evidence>
<comment type="caution">
    <text evidence="2">The sequence shown here is derived from an EMBL/GenBank/DDBJ whole genome shotgun (WGS) entry which is preliminary data.</text>
</comment>
<dbReference type="Proteomes" id="UP001159641">
    <property type="component" value="Unassembled WGS sequence"/>
</dbReference>
<evidence type="ECO:0000313" key="2">
    <source>
        <dbReference type="EMBL" id="KAJ8791293.1"/>
    </source>
</evidence>
<dbReference type="EMBL" id="JAIQCJ010001301">
    <property type="protein sequence ID" value="KAJ8791293.1"/>
    <property type="molecule type" value="Genomic_DNA"/>
</dbReference>
<name>A0AB34HJB5_ESCRO</name>
<accession>A0AB34HJB5</accession>
<evidence type="ECO:0000313" key="3">
    <source>
        <dbReference type="Proteomes" id="UP001159641"/>
    </source>
</evidence>
<reference evidence="2 3" key="1">
    <citation type="submission" date="2022-11" db="EMBL/GenBank/DDBJ databases">
        <title>Whole genome sequence of Eschrichtius robustus ER-17-0199.</title>
        <authorList>
            <person name="Bruniche-Olsen A."/>
            <person name="Black A.N."/>
            <person name="Fields C.J."/>
            <person name="Walden K."/>
            <person name="Dewoody J.A."/>
        </authorList>
    </citation>
    <scope>NUCLEOTIDE SEQUENCE [LARGE SCALE GENOMIC DNA]</scope>
    <source>
        <strain evidence="2">ER-17-0199</strain>
        <tissue evidence="2">Blubber</tissue>
    </source>
</reference>